<dbReference type="GeneID" id="87597695"/>
<dbReference type="GO" id="GO:0008206">
    <property type="term" value="P:bile acid metabolic process"/>
    <property type="evidence" value="ECO:0007669"/>
    <property type="project" value="UniProtKB-ARBA"/>
</dbReference>
<accession>A0A0M0KK87</accession>
<dbReference type="InterPro" id="IPR045017">
    <property type="entry name" value="DECR2-like"/>
</dbReference>
<dbReference type="GO" id="GO:0008670">
    <property type="term" value="F:2,4-dienoyl-CoA reductase (NADPH) activity"/>
    <property type="evidence" value="ECO:0007669"/>
    <property type="project" value="InterPro"/>
</dbReference>
<reference evidence="3" key="1">
    <citation type="submission" date="2015-08" db="EMBL/GenBank/DDBJ databases">
        <title>Complete DNA Sequence of Pseudomonas syringae pv. actinidiae, the Causal Agent of Kiwifruit Canker Disease.</title>
        <authorList>
            <person name="Rikkerink E.H.A."/>
            <person name="Fineran P.C."/>
        </authorList>
    </citation>
    <scope>NUCLEOTIDE SEQUENCE</scope>
    <source>
        <strain evidence="3">DSM 13666</strain>
    </source>
</reference>
<gene>
    <name evidence="3" type="ORF">AMD02_09090</name>
</gene>
<evidence type="ECO:0000313" key="3">
    <source>
        <dbReference type="EMBL" id="KOO39002.1"/>
    </source>
</evidence>
<dbReference type="OMA" id="MQAHVCA"/>
<name>A0A0M0KK87_ALKHA</name>
<dbReference type="AlphaFoldDB" id="A0A0M0KK87"/>
<proteinExistence type="predicted"/>
<dbReference type="InterPro" id="IPR002347">
    <property type="entry name" value="SDR_fam"/>
</dbReference>
<keyword evidence="1" id="KW-0521">NADP</keyword>
<dbReference type="Pfam" id="PF13561">
    <property type="entry name" value="adh_short_C2"/>
    <property type="match status" value="1"/>
</dbReference>
<dbReference type="RefSeq" id="WP_010898301.1">
    <property type="nucleotide sequence ID" value="NZ_CP040441.1"/>
</dbReference>
<dbReference type="GO" id="GO:0009062">
    <property type="term" value="P:fatty acid catabolic process"/>
    <property type="evidence" value="ECO:0007669"/>
    <property type="project" value="InterPro"/>
</dbReference>
<accession>A0A4Y7WT34</accession>
<protein>
    <submittedName>
        <fullName evidence="3">Short-chain dehydrogenase</fullName>
    </submittedName>
</protein>
<dbReference type="SUPFAM" id="SSF51735">
    <property type="entry name" value="NAD(P)-binding Rossmann-fold domains"/>
    <property type="match status" value="1"/>
</dbReference>
<comment type="caution">
    <text evidence="3">The sequence shown here is derived from an EMBL/GenBank/DDBJ whole genome shotgun (WGS) entry which is preliminary data.</text>
</comment>
<dbReference type="Gene3D" id="3.40.50.720">
    <property type="entry name" value="NAD(P)-binding Rossmann-like Domain"/>
    <property type="match status" value="1"/>
</dbReference>
<dbReference type="InterPro" id="IPR036291">
    <property type="entry name" value="NAD(P)-bd_dom_sf"/>
</dbReference>
<organism evidence="3">
    <name type="scientific">Halalkalibacterium halodurans</name>
    <name type="common">Bacillus halodurans</name>
    <dbReference type="NCBI Taxonomy" id="86665"/>
    <lineage>
        <taxon>Bacteria</taxon>
        <taxon>Bacillati</taxon>
        <taxon>Bacillota</taxon>
        <taxon>Bacilli</taxon>
        <taxon>Bacillales</taxon>
        <taxon>Bacillaceae</taxon>
        <taxon>Halalkalibacterium (ex Joshi et al. 2022)</taxon>
    </lineage>
</organism>
<dbReference type="NCBIfam" id="NF005811">
    <property type="entry name" value="PRK07677.1"/>
    <property type="match status" value="1"/>
</dbReference>
<dbReference type="PRINTS" id="PR00081">
    <property type="entry name" value="GDHRDH"/>
</dbReference>
<dbReference type="PANTHER" id="PTHR43296">
    <property type="entry name" value="PEROXISOMAL 2,4-DIENOYL-COA REDUCTASE"/>
    <property type="match status" value="1"/>
</dbReference>
<dbReference type="PATRIC" id="fig|136160.3.peg.2169"/>
<dbReference type="FunFam" id="3.40.50.720:FF:000084">
    <property type="entry name" value="Short-chain dehydrogenase reductase"/>
    <property type="match status" value="1"/>
</dbReference>
<dbReference type="PRINTS" id="PR00080">
    <property type="entry name" value="SDRFAMILY"/>
</dbReference>
<dbReference type="EMBL" id="LILD01000001">
    <property type="protein sequence ID" value="KOO39002.1"/>
    <property type="molecule type" value="Genomic_DNA"/>
</dbReference>
<dbReference type="CDD" id="cd05369">
    <property type="entry name" value="TER_DECR_SDR_a"/>
    <property type="match status" value="1"/>
</dbReference>
<keyword evidence="2" id="KW-0560">Oxidoreductase</keyword>
<sequence>MKNQTIIVTGGSNGMGKAMAARFASLGANVVITGRDQERLETAKSEVAQDSGRVLTVQMDVRNPDDVERMVKDTLSEFGAIDGLVNNAAGNFLCAAEDLSLNGWKSVIDIVLNGTWHCTQAVGKEWIKDGRKGHILNMVATYAWTAGAGVVHSASAKAGVLAMTRTLAVEWGTKYGIRLNAIAPGPIEGTGGAEKLILNETFQKAVLQTVPLKRFGTLEEIAGLAAYLFSEEATYMNGECISLDGGQWLRGTLFPFS</sequence>
<evidence type="ECO:0000256" key="2">
    <source>
        <dbReference type="ARBA" id="ARBA00023002"/>
    </source>
</evidence>
<dbReference type="PANTHER" id="PTHR43296:SF2">
    <property type="entry name" value="PEROXISOMAL 2,4-DIENOYL-COA REDUCTASE [(3E)-ENOYL-COA-PRODUCING]"/>
    <property type="match status" value="1"/>
</dbReference>
<evidence type="ECO:0000256" key="1">
    <source>
        <dbReference type="ARBA" id="ARBA00022857"/>
    </source>
</evidence>